<gene>
    <name evidence="1" type="ORF">E5987_11680</name>
</gene>
<evidence type="ECO:0008006" key="3">
    <source>
        <dbReference type="Google" id="ProtNLM"/>
    </source>
</evidence>
<evidence type="ECO:0000313" key="1">
    <source>
        <dbReference type="EMBL" id="MVX57844.1"/>
    </source>
</evidence>
<accession>A0A6L6YKA7</accession>
<dbReference type="Pfam" id="PF02613">
    <property type="entry name" value="Nitrate_red_del"/>
    <property type="match status" value="1"/>
</dbReference>
<dbReference type="OrthoDB" id="9154644at2"/>
<dbReference type="InterPro" id="IPR036411">
    <property type="entry name" value="TorD-like_sf"/>
</dbReference>
<proteinExistence type="predicted"/>
<protein>
    <recommendedName>
        <fullName evidence="3">Molecular chaperone TorD</fullName>
    </recommendedName>
</protein>
<keyword evidence="2" id="KW-1185">Reference proteome</keyword>
<organism evidence="1 2">
    <name type="scientific">Parasutterella muris</name>
    <dbReference type="NCBI Taxonomy" id="2565572"/>
    <lineage>
        <taxon>Bacteria</taxon>
        <taxon>Pseudomonadati</taxon>
        <taxon>Pseudomonadota</taxon>
        <taxon>Betaproteobacteria</taxon>
        <taxon>Burkholderiales</taxon>
        <taxon>Sutterellaceae</taxon>
        <taxon>Parasutterella</taxon>
    </lineage>
</organism>
<dbReference type="EMBL" id="WSRP01000050">
    <property type="protein sequence ID" value="MVX57844.1"/>
    <property type="molecule type" value="Genomic_DNA"/>
</dbReference>
<reference evidence="1 2" key="1">
    <citation type="submission" date="2019-12" db="EMBL/GenBank/DDBJ databases">
        <title>Microbes associate with the intestines of laboratory mice.</title>
        <authorList>
            <person name="Navarre W."/>
            <person name="Wong E."/>
        </authorList>
    </citation>
    <scope>NUCLEOTIDE SEQUENCE [LARGE SCALE GENOMIC DNA]</scope>
    <source>
        <strain evidence="1 2">NM82_D38</strain>
    </source>
</reference>
<dbReference type="RefSeq" id="WP_160336259.1">
    <property type="nucleotide sequence ID" value="NZ_WSRP01000050.1"/>
</dbReference>
<comment type="caution">
    <text evidence="1">The sequence shown here is derived from an EMBL/GenBank/DDBJ whole genome shotgun (WGS) entry which is preliminary data.</text>
</comment>
<dbReference type="InterPro" id="IPR020945">
    <property type="entry name" value="DMSO/NO3_reduct_chaperone"/>
</dbReference>
<dbReference type="Proteomes" id="UP000472580">
    <property type="component" value="Unassembled WGS sequence"/>
</dbReference>
<sequence length="191" mass="20892">MNHSEITREETAEFLSKILTIQSEILANPTAETCSLYPSAEQAFNALSEALGCSGEPFPNIAFSEDFNRSFAKLFYGIGKKTLGLTHSFWTEGGLSTAGTGTRNAFAIYRKEGLGNATSLPDDHLAVELAFIAKLLSENKIREAVDFTVKEVLSWWPNALLGILRASSSEDLNKFFKSINSSLLMVSELAN</sequence>
<evidence type="ECO:0000313" key="2">
    <source>
        <dbReference type="Proteomes" id="UP000472580"/>
    </source>
</evidence>
<dbReference type="AlphaFoldDB" id="A0A6L6YKA7"/>
<dbReference type="Gene3D" id="1.10.3480.10">
    <property type="entry name" value="TorD-like"/>
    <property type="match status" value="1"/>
</dbReference>
<name>A0A6L6YKA7_9BURK</name>
<dbReference type="SUPFAM" id="SSF89155">
    <property type="entry name" value="TorD-like"/>
    <property type="match status" value="1"/>
</dbReference>